<dbReference type="EMBL" id="LAZR01039594">
    <property type="protein sequence ID" value="KKL16607.1"/>
    <property type="molecule type" value="Genomic_DNA"/>
</dbReference>
<comment type="caution">
    <text evidence="1">The sequence shown here is derived from an EMBL/GenBank/DDBJ whole genome shotgun (WGS) entry which is preliminary data.</text>
</comment>
<accession>A0A0F9BRV6</accession>
<organism evidence="1">
    <name type="scientific">marine sediment metagenome</name>
    <dbReference type="NCBI Taxonomy" id="412755"/>
    <lineage>
        <taxon>unclassified sequences</taxon>
        <taxon>metagenomes</taxon>
        <taxon>ecological metagenomes</taxon>
    </lineage>
</organism>
<sequence>MGDRDECSNEAEPEHTCPFAEEVNGDYERMCECCAECTEACAESI</sequence>
<evidence type="ECO:0000313" key="1">
    <source>
        <dbReference type="EMBL" id="KKL16607.1"/>
    </source>
</evidence>
<dbReference type="AlphaFoldDB" id="A0A0F9BRV6"/>
<proteinExistence type="predicted"/>
<gene>
    <name evidence="1" type="ORF">LCGC14_2493840</name>
</gene>
<name>A0A0F9BRV6_9ZZZZ</name>
<protein>
    <submittedName>
        <fullName evidence="1">Uncharacterized protein</fullName>
    </submittedName>
</protein>
<reference evidence="1" key="1">
    <citation type="journal article" date="2015" name="Nature">
        <title>Complex archaea that bridge the gap between prokaryotes and eukaryotes.</title>
        <authorList>
            <person name="Spang A."/>
            <person name="Saw J.H."/>
            <person name="Jorgensen S.L."/>
            <person name="Zaremba-Niedzwiedzka K."/>
            <person name="Martijn J."/>
            <person name="Lind A.E."/>
            <person name="van Eijk R."/>
            <person name="Schleper C."/>
            <person name="Guy L."/>
            <person name="Ettema T.J."/>
        </authorList>
    </citation>
    <scope>NUCLEOTIDE SEQUENCE</scope>
</reference>